<dbReference type="Proteomes" id="UP000517523">
    <property type="component" value="Unassembled WGS sequence"/>
</dbReference>
<feature type="domain" description="NAD(P)-binding" evidence="1">
    <location>
        <begin position="2"/>
        <end position="70"/>
    </location>
</feature>
<evidence type="ECO:0000259" key="1">
    <source>
        <dbReference type="Pfam" id="PF13460"/>
    </source>
</evidence>
<dbReference type="Gene3D" id="3.40.50.720">
    <property type="entry name" value="NAD(P)-binding Rossmann-like Domain"/>
    <property type="match status" value="1"/>
</dbReference>
<dbReference type="InterPro" id="IPR016040">
    <property type="entry name" value="NAD(P)-bd_dom"/>
</dbReference>
<dbReference type="SUPFAM" id="SSF51735">
    <property type="entry name" value="NAD(P)-binding Rossmann-fold domains"/>
    <property type="match status" value="1"/>
</dbReference>
<protein>
    <submittedName>
        <fullName evidence="2">Uncharacterized protein YbjT (DUF2867 family)</fullName>
    </submittedName>
</protein>
<comment type="caution">
    <text evidence="2">The sequence shown here is derived from an EMBL/GenBank/DDBJ whole genome shotgun (WGS) entry which is preliminary data.</text>
</comment>
<dbReference type="PANTHER" id="PTHR47129:SF1">
    <property type="entry name" value="NMRA-LIKE DOMAIN-CONTAINING PROTEIN"/>
    <property type="match status" value="1"/>
</dbReference>
<proteinExistence type="predicted"/>
<accession>A0A839TN92</accession>
<dbReference type="InterPro" id="IPR052718">
    <property type="entry name" value="NmrA-type_oxidoreductase"/>
</dbReference>
<evidence type="ECO:0000313" key="3">
    <source>
        <dbReference type="Proteomes" id="UP000517523"/>
    </source>
</evidence>
<gene>
    <name evidence="2" type="ORF">FHS19_002930</name>
</gene>
<dbReference type="EMBL" id="JACHXJ010000002">
    <property type="protein sequence ID" value="MBB3128276.1"/>
    <property type="molecule type" value="Genomic_DNA"/>
</dbReference>
<organism evidence="2 3">
    <name type="scientific">Paenibacillus rhizosphaerae</name>
    <dbReference type="NCBI Taxonomy" id="297318"/>
    <lineage>
        <taxon>Bacteria</taxon>
        <taxon>Bacillati</taxon>
        <taxon>Bacillota</taxon>
        <taxon>Bacilli</taxon>
        <taxon>Bacillales</taxon>
        <taxon>Paenibacillaceae</taxon>
        <taxon>Paenibacillus</taxon>
    </lineage>
</organism>
<name>A0A839TN92_9BACL</name>
<evidence type="ECO:0000313" key="2">
    <source>
        <dbReference type="EMBL" id="MBB3128276.1"/>
    </source>
</evidence>
<reference evidence="2 3" key="1">
    <citation type="submission" date="2020-08" db="EMBL/GenBank/DDBJ databases">
        <title>Genomic Encyclopedia of Type Strains, Phase III (KMG-III): the genomes of soil and plant-associated and newly described type strains.</title>
        <authorList>
            <person name="Whitman W."/>
        </authorList>
    </citation>
    <scope>NUCLEOTIDE SEQUENCE [LARGE SCALE GENOMIC DNA]</scope>
    <source>
        <strain evidence="2 3">CECT 5831</strain>
    </source>
</reference>
<dbReference type="AlphaFoldDB" id="A0A839TN92"/>
<dbReference type="InterPro" id="IPR036291">
    <property type="entry name" value="NAD(P)-bd_dom_sf"/>
</dbReference>
<dbReference type="PANTHER" id="PTHR47129">
    <property type="entry name" value="QUINONE OXIDOREDUCTASE 2"/>
    <property type="match status" value="1"/>
</dbReference>
<dbReference type="Pfam" id="PF13460">
    <property type="entry name" value="NAD_binding_10"/>
    <property type="match status" value="1"/>
</dbReference>
<sequence length="70" mass="7749">MDKVRDLHERGVRVRQGDFDDSGSLLHAFEDASQVLMISSHSLGEAAVRQHQTAIDAAKKAGVRRLLYTS</sequence>
<dbReference type="RefSeq" id="WP_183582465.1">
    <property type="nucleotide sequence ID" value="NZ_JACHXJ010000002.1"/>
</dbReference>